<dbReference type="KEGG" id="puo:RZN69_14885"/>
<evidence type="ECO:0000256" key="1">
    <source>
        <dbReference type="SAM" id="Coils"/>
    </source>
</evidence>
<dbReference type="Proteomes" id="UP001304300">
    <property type="component" value="Chromosome"/>
</dbReference>
<name>A0AAQ3L8K6_9BACT</name>
<dbReference type="Gene3D" id="1.10.10.10">
    <property type="entry name" value="Winged helix-like DNA-binding domain superfamily/Winged helix DNA-binding domain"/>
    <property type="match status" value="1"/>
</dbReference>
<evidence type="ECO:0000313" key="4">
    <source>
        <dbReference type="Proteomes" id="UP001304300"/>
    </source>
</evidence>
<protein>
    <submittedName>
        <fullName evidence="3">Tail fiber domain-containing protein</fullName>
    </submittedName>
</protein>
<gene>
    <name evidence="3" type="ORF">RZN69_14885</name>
</gene>
<evidence type="ECO:0000313" key="3">
    <source>
        <dbReference type="EMBL" id="WOO39909.1"/>
    </source>
</evidence>
<reference evidence="3 4" key="1">
    <citation type="submission" date="2023-10" db="EMBL/GenBank/DDBJ databases">
        <title>Rubellicoccus peritrichatus gen. nov., sp. nov., isolated from an algae of coral reef tank.</title>
        <authorList>
            <person name="Luo J."/>
        </authorList>
    </citation>
    <scope>NUCLEOTIDE SEQUENCE [LARGE SCALE GENOMIC DNA]</scope>
    <source>
        <strain evidence="3 4">CR14</strain>
    </source>
</reference>
<dbReference type="EMBL" id="CP136920">
    <property type="protein sequence ID" value="WOO39909.1"/>
    <property type="molecule type" value="Genomic_DNA"/>
</dbReference>
<dbReference type="PROSITE" id="PS51688">
    <property type="entry name" value="ICA"/>
    <property type="match status" value="1"/>
</dbReference>
<dbReference type="RefSeq" id="WP_317831958.1">
    <property type="nucleotide sequence ID" value="NZ_CP136920.1"/>
</dbReference>
<sequence>MYKLGILVFGITCFLCNLLNANPLGVIAYQGRVDEDGTLPTGIKKFKFAISNSLGSTTYWSQDGTSTAGSEPTGSVDLYVDQGLFTILLGETSVSGQTESLITAAPYASSDILFLRVWYSSDGTTFERLAPDVRITGSMYALRALTADRLGDSATVDAAQITLGDSGLALGTGTSASGQAAIAIGEKNDASGDLSAAFGLGTDSSYLQLVAGRYNEPLGDAVSWVEADPLFVLGNGADDANRNNALVVAKNGDTAIDGDLRLSGALRHWGDRNVEIGREAYEDREFIINISGDGGSVFRIEGPAVLFSSVSIEQTFTSPYEGYLTQIDFPRALAVYRFASHSLNIFELQPNGDPFLPAIYDSNPHTDTGSIDGLDLSSNPPALKAGTKYKIVFTSSVNPSFIAEPFIEIWQYDSDVYAEGESGGNPDSDYDFEMDIRIHRSPNRGLVVDQTTGHVAIGGLPGSPSEMLHVNGNILAEGTVTTSSDLNLKSEIAPLGNVLEDVMQLTPSSYQLKHHDSERRRFGFIAQDVAEYFPDTVFDGGQHLSLAYDDFGVLAIKAIQEQQLMIDSLQETIAKDEAQIKALQEQNTLLIERLEALEVEVGVTPQ</sequence>
<dbReference type="AlphaFoldDB" id="A0AAQ3L8K6"/>
<organism evidence="3 4">
    <name type="scientific">Rubellicoccus peritrichatus</name>
    <dbReference type="NCBI Taxonomy" id="3080537"/>
    <lineage>
        <taxon>Bacteria</taxon>
        <taxon>Pseudomonadati</taxon>
        <taxon>Verrucomicrobiota</taxon>
        <taxon>Opitutia</taxon>
        <taxon>Puniceicoccales</taxon>
        <taxon>Cerasicoccaceae</taxon>
        <taxon>Rubellicoccus</taxon>
    </lineage>
</organism>
<feature type="domain" description="Peptidase S74" evidence="2">
    <location>
        <begin position="484"/>
        <end position="573"/>
    </location>
</feature>
<accession>A0AAQ3L8K6</accession>
<dbReference type="Gene3D" id="2.150.10.10">
    <property type="entry name" value="Serralysin-like metalloprotease, C-terminal"/>
    <property type="match status" value="1"/>
</dbReference>
<proteinExistence type="predicted"/>
<dbReference type="InterPro" id="IPR030392">
    <property type="entry name" value="S74_ICA"/>
</dbReference>
<dbReference type="InterPro" id="IPR036388">
    <property type="entry name" value="WH-like_DNA-bd_sf"/>
</dbReference>
<evidence type="ECO:0000259" key="2">
    <source>
        <dbReference type="PROSITE" id="PS51688"/>
    </source>
</evidence>
<dbReference type="SUPFAM" id="SSF101967">
    <property type="entry name" value="Adhesin YadA, collagen-binding domain"/>
    <property type="match status" value="1"/>
</dbReference>
<dbReference type="InterPro" id="IPR011049">
    <property type="entry name" value="Serralysin-like_metalloprot_C"/>
</dbReference>
<dbReference type="Pfam" id="PF13884">
    <property type="entry name" value="Peptidase_S74"/>
    <property type="match status" value="1"/>
</dbReference>
<keyword evidence="4" id="KW-1185">Reference proteome</keyword>
<keyword evidence="1" id="KW-0175">Coiled coil</keyword>
<feature type="coiled-coil region" evidence="1">
    <location>
        <begin position="559"/>
        <end position="600"/>
    </location>
</feature>